<dbReference type="AlphaFoldDB" id="A0A2U8WAF8"/>
<evidence type="ECO:0000313" key="1">
    <source>
        <dbReference type="EMBL" id="AWN43134.1"/>
    </source>
</evidence>
<proteinExistence type="predicted"/>
<organism evidence="1 2">
    <name type="scientific">Methylobacterium durans</name>
    <dbReference type="NCBI Taxonomy" id="2202825"/>
    <lineage>
        <taxon>Bacteria</taxon>
        <taxon>Pseudomonadati</taxon>
        <taxon>Pseudomonadota</taxon>
        <taxon>Alphaproteobacteria</taxon>
        <taxon>Hyphomicrobiales</taxon>
        <taxon>Methylobacteriaceae</taxon>
        <taxon>Methylobacterium</taxon>
    </lineage>
</organism>
<protein>
    <submittedName>
        <fullName evidence="1">Uncharacterized protein</fullName>
    </submittedName>
</protein>
<keyword evidence="2" id="KW-1185">Reference proteome</keyword>
<reference evidence="2" key="1">
    <citation type="submission" date="2018-05" db="EMBL/GenBank/DDBJ databases">
        <title>Complete Genome Sequence of Methylobacterium sp. 17SD2-17.</title>
        <authorList>
            <person name="Srinivasan S."/>
        </authorList>
    </citation>
    <scope>NUCLEOTIDE SEQUENCE [LARGE SCALE GENOMIC DNA]</scope>
    <source>
        <strain evidence="2">17SD2-17</strain>
    </source>
</reference>
<sequence>MPTHRPLDWRRALADLKSDRSARPDVREEPLNTRANLRGTPALSLSAWRGRSGRRFVVGVHTLEQASTDDFGSCVAIAVKRNADGIAEMLFAADIDFEIAATGFLVLARRGGANEIHIHRLAASVAERAAIAADLGLLVEEAA</sequence>
<dbReference type="RefSeq" id="WP_109893646.1">
    <property type="nucleotide sequence ID" value="NZ_CP029550.1"/>
</dbReference>
<name>A0A2U8WAF8_9HYPH</name>
<dbReference type="Proteomes" id="UP000245926">
    <property type="component" value="Chromosome"/>
</dbReference>
<accession>A0A2U8WAF8</accession>
<dbReference type="KEGG" id="mets:DK389_24880"/>
<dbReference type="EMBL" id="CP029550">
    <property type="protein sequence ID" value="AWN43134.1"/>
    <property type="molecule type" value="Genomic_DNA"/>
</dbReference>
<dbReference type="OrthoDB" id="7870314at2"/>
<gene>
    <name evidence="1" type="ORF">DK389_24880</name>
</gene>
<evidence type="ECO:0000313" key="2">
    <source>
        <dbReference type="Proteomes" id="UP000245926"/>
    </source>
</evidence>